<name>A0A4U5PJ16_STECR</name>
<reference evidence="8 9" key="1">
    <citation type="journal article" date="2015" name="Genome Biol.">
        <title>Comparative genomics of Steinernema reveals deeply conserved gene regulatory networks.</title>
        <authorList>
            <person name="Dillman A.R."/>
            <person name="Macchietto M."/>
            <person name="Porter C.F."/>
            <person name="Rogers A."/>
            <person name="Williams B."/>
            <person name="Antoshechkin I."/>
            <person name="Lee M.M."/>
            <person name="Goodwin Z."/>
            <person name="Lu X."/>
            <person name="Lewis E.E."/>
            <person name="Goodrich-Blair H."/>
            <person name="Stock S.P."/>
            <person name="Adams B.J."/>
            <person name="Sternberg P.W."/>
            <person name="Mortazavi A."/>
        </authorList>
    </citation>
    <scope>NUCLEOTIDE SEQUENCE [LARGE SCALE GENOMIC DNA]</scope>
    <source>
        <strain evidence="8 9">ALL</strain>
    </source>
</reference>
<comment type="subcellular location">
    <subcellularLocation>
        <location evidence="1 5">Nucleus</location>
    </subcellularLocation>
</comment>
<dbReference type="AlphaFoldDB" id="A0A4U5PJ16"/>
<feature type="DNA-binding region" description="Homeobox" evidence="5">
    <location>
        <begin position="84"/>
        <end position="133"/>
    </location>
</feature>
<evidence type="ECO:0000256" key="4">
    <source>
        <dbReference type="ARBA" id="ARBA00023242"/>
    </source>
</evidence>
<dbReference type="Pfam" id="PF05920">
    <property type="entry name" value="Homeobox_KN"/>
    <property type="match status" value="1"/>
</dbReference>
<dbReference type="Proteomes" id="UP000298663">
    <property type="component" value="Unassembled WGS sequence"/>
</dbReference>
<dbReference type="OrthoDB" id="21495at2759"/>
<keyword evidence="3 5" id="KW-0371">Homeobox</keyword>
<keyword evidence="2 5" id="KW-0238">DNA-binding</keyword>
<evidence type="ECO:0000256" key="1">
    <source>
        <dbReference type="ARBA" id="ARBA00004123"/>
    </source>
</evidence>
<feature type="domain" description="Homeobox" evidence="7">
    <location>
        <begin position="82"/>
        <end position="132"/>
    </location>
</feature>
<protein>
    <recommendedName>
        <fullName evidence="7">Homeobox domain-containing protein</fullName>
    </recommendedName>
</protein>
<sequence>MVIVDSISDEMPPAQQIQAKTMEPVLKDVIMEDAHDDLENNPKAAEAQSEANREDSAESNHIEDSYASTLSAADKKAEAQAQNKRMEMWLEANDNNLYPSRPDKEKLAEEMGVPLLTITRWFSNRRRKQSKRPKISTSAEDRNRHIEDIVDFVVQRANAESFSSPDPSSSDEKLDSATDESAATVTENNQKTPDMAEMMKFYDEVWIKALKMDDRSSDYRSKSWAVNVAIALIMSFLKCSHAERTRQTYRMCLYLSTLWRIWQIYFVWGRKDLDQAMYGI</sequence>
<proteinExistence type="predicted"/>
<keyword evidence="4 5" id="KW-0539">Nucleus</keyword>
<evidence type="ECO:0000256" key="2">
    <source>
        <dbReference type="ARBA" id="ARBA00023125"/>
    </source>
</evidence>
<dbReference type="InterPro" id="IPR001356">
    <property type="entry name" value="HD"/>
</dbReference>
<dbReference type="GO" id="GO:0006355">
    <property type="term" value="P:regulation of DNA-templated transcription"/>
    <property type="evidence" value="ECO:0007669"/>
    <property type="project" value="InterPro"/>
</dbReference>
<accession>A0A4U5PJ16</accession>
<feature type="compositionally biased region" description="Basic and acidic residues" evidence="6">
    <location>
        <begin position="31"/>
        <end position="40"/>
    </location>
</feature>
<dbReference type="SMART" id="SM00389">
    <property type="entry name" value="HOX"/>
    <property type="match status" value="1"/>
</dbReference>
<gene>
    <name evidence="8" type="ORF">L596_010690</name>
</gene>
<evidence type="ECO:0000256" key="5">
    <source>
        <dbReference type="PROSITE-ProRule" id="PRU00108"/>
    </source>
</evidence>
<feature type="compositionally biased region" description="Basic and acidic residues" evidence="6">
    <location>
        <begin position="73"/>
        <end position="82"/>
    </location>
</feature>
<dbReference type="PROSITE" id="PS50071">
    <property type="entry name" value="HOMEOBOX_2"/>
    <property type="match status" value="1"/>
</dbReference>
<keyword evidence="9" id="KW-1185">Reference proteome</keyword>
<dbReference type="GO" id="GO:0005634">
    <property type="term" value="C:nucleus"/>
    <property type="evidence" value="ECO:0007669"/>
    <property type="project" value="UniProtKB-SubCell"/>
</dbReference>
<feature type="compositionally biased region" description="Polar residues" evidence="6">
    <location>
        <begin position="179"/>
        <end position="190"/>
    </location>
</feature>
<evidence type="ECO:0000259" key="7">
    <source>
        <dbReference type="PROSITE" id="PS50071"/>
    </source>
</evidence>
<dbReference type="InterPro" id="IPR008422">
    <property type="entry name" value="KN_HD"/>
</dbReference>
<reference evidence="8 9" key="2">
    <citation type="journal article" date="2019" name="G3 (Bethesda)">
        <title>Hybrid Assembly of the Genome of the Entomopathogenic Nematode Steinernema carpocapsae Identifies the X-Chromosome.</title>
        <authorList>
            <person name="Serra L."/>
            <person name="Macchietto M."/>
            <person name="Macias-Munoz A."/>
            <person name="McGill C.J."/>
            <person name="Rodriguez I.M."/>
            <person name="Rodriguez B."/>
            <person name="Murad R."/>
            <person name="Mortazavi A."/>
        </authorList>
    </citation>
    <scope>NUCLEOTIDE SEQUENCE [LARGE SCALE GENOMIC DNA]</scope>
    <source>
        <strain evidence="8 9">ALL</strain>
    </source>
</reference>
<feature type="compositionally biased region" description="Basic and acidic residues" evidence="6">
    <location>
        <begin position="51"/>
        <end position="64"/>
    </location>
</feature>
<dbReference type="EMBL" id="AZBU02000002">
    <property type="protein sequence ID" value="TKR96707.1"/>
    <property type="molecule type" value="Genomic_DNA"/>
</dbReference>
<evidence type="ECO:0000313" key="8">
    <source>
        <dbReference type="EMBL" id="TKR96707.1"/>
    </source>
</evidence>
<dbReference type="SUPFAM" id="SSF46689">
    <property type="entry name" value="Homeodomain-like"/>
    <property type="match status" value="1"/>
</dbReference>
<feature type="region of interest" description="Disordered" evidence="6">
    <location>
        <begin position="31"/>
        <end position="82"/>
    </location>
</feature>
<dbReference type="Gene3D" id="1.10.10.60">
    <property type="entry name" value="Homeodomain-like"/>
    <property type="match status" value="1"/>
</dbReference>
<dbReference type="CDD" id="cd00086">
    <property type="entry name" value="homeodomain"/>
    <property type="match status" value="1"/>
</dbReference>
<dbReference type="InterPro" id="IPR009057">
    <property type="entry name" value="Homeodomain-like_sf"/>
</dbReference>
<evidence type="ECO:0000256" key="6">
    <source>
        <dbReference type="SAM" id="MobiDB-lite"/>
    </source>
</evidence>
<dbReference type="GO" id="GO:0003677">
    <property type="term" value="F:DNA binding"/>
    <property type="evidence" value="ECO:0007669"/>
    <property type="project" value="UniProtKB-UniRule"/>
</dbReference>
<evidence type="ECO:0000313" key="9">
    <source>
        <dbReference type="Proteomes" id="UP000298663"/>
    </source>
</evidence>
<evidence type="ECO:0000256" key="3">
    <source>
        <dbReference type="ARBA" id="ARBA00023155"/>
    </source>
</evidence>
<organism evidence="8 9">
    <name type="scientific">Steinernema carpocapsae</name>
    <name type="common">Entomopathogenic nematode</name>
    <dbReference type="NCBI Taxonomy" id="34508"/>
    <lineage>
        <taxon>Eukaryota</taxon>
        <taxon>Metazoa</taxon>
        <taxon>Ecdysozoa</taxon>
        <taxon>Nematoda</taxon>
        <taxon>Chromadorea</taxon>
        <taxon>Rhabditida</taxon>
        <taxon>Tylenchina</taxon>
        <taxon>Panagrolaimomorpha</taxon>
        <taxon>Strongyloidoidea</taxon>
        <taxon>Steinernematidae</taxon>
        <taxon>Steinernema</taxon>
    </lineage>
</organism>
<comment type="caution">
    <text evidence="8">The sequence shown here is derived from an EMBL/GenBank/DDBJ whole genome shotgun (WGS) entry which is preliminary data.</text>
</comment>
<feature type="region of interest" description="Disordered" evidence="6">
    <location>
        <begin position="160"/>
        <end position="190"/>
    </location>
</feature>